<evidence type="ECO:0000313" key="5">
    <source>
        <dbReference type="EMBL" id="MDZ5459490.1"/>
    </source>
</evidence>
<dbReference type="Pfam" id="PF17892">
    <property type="entry name" value="Cadherin_5"/>
    <property type="match status" value="2"/>
</dbReference>
<dbReference type="NCBIfam" id="NF012211">
    <property type="entry name" value="tand_rpt_95"/>
    <property type="match status" value="2"/>
</dbReference>
<evidence type="ECO:0000313" key="6">
    <source>
        <dbReference type="Proteomes" id="UP001293718"/>
    </source>
</evidence>
<dbReference type="InterPro" id="IPR013519">
    <property type="entry name" value="Int_alpha_beta-p"/>
</dbReference>
<dbReference type="InterPro" id="IPR002126">
    <property type="entry name" value="Cadherin-like_dom"/>
</dbReference>
<accession>A0ABU5IKT4</accession>
<gene>
    <name evidence="5" type="ORF">SM757_23195</name>
</gene>
<dbReference type="InterPro" id="IPR013517">
    <property type="entry name" value="FG-GAP"/>
</dbReference>
<reference evidence="5 6" key="1">
    <citation type="submission" date="2023-11" db="EMBL/GenBank/DDBJ databases">
        <title>Draft genome of Azohydromonas lata strain H1 (DSM1123), a polyhydroxyalkanoate producer.</title>
        <authorList>
            <person name="Traversa D."/>
            <person name="D'Addabbo P."/>
            <person name="Pazzani C."/>
            <person name="Manzari C."/>
            <person name="Chiara M."/>
            <person name="Scrascia M."/>
        </authorList>
    </citation>
    <scope>NUCLEOTIDE SEQUENCE [LARGE SCALE GENOMIC DNA]</scope>
    <source>
        <strain evidence="5 6">H1</strain>
    </source>
</reference>
<name>A0ABU5IKT4_9BURK</name>
<dbReference type="InterPro" id="IPR010221">
    <property type="entry name" value="VCBS_dom"/>
</dbReference>
<dbReference type="RefSeq" id="WP_322467207.1">
    <property type="nucleotide sequence ID" value="NZ_JAXOJX010000045.1"/>
</dbReference>
<dbReference type="SMART" id="SM00191">
    <property type="entry name" value="Int_alpha"/>
    <property type="match status" value="1"/>
</dbReference>
<dbReference type="Proteomes" id="UP001293718">
    <property type="component" value="Unassembled WGS sequence"/>
</dbReference>
<keyword evidence="1" id="KW-0732">Signal</keyword>
<dbReference type="InterPro" id="IPR028994">
    <property type="entry name" value="Integrin_alpha_N"/>
</dbReference>
<dbReference type="Gene3D" id="2.130.10.130">
    <property type="entry name" value="Integrin alpha, N-terminal"/>
    <property type="match status" value="1"/>
</dbReference>
<keyword evidence="6" id="KW-1185">Reference proteome</keyword>
<sequence>MATYTAAAGGGKYTGTTSADQFNGQGGADSFYAGADVLVYRLAENAGCTDVYSGALGLDTLRLEFAAAQWASAVVQSEVARYAAHLASVVRLSTGEVSSGVGRDFAFDFGGGTRLSVSMVETLQVAVDGRLVEVDAPRITGHTDAAVGEDEGASAQLSAQGTVGFSDVDLLQSHTVSVSVVAGNALGGSVTGVVADAATGDGQGQVAWSYSLDRVAAQRLAAGQTVVERFNVTITDSSGKSATQEVSVSVTGANDAPVLNADGSWLVTPAANYSGALTLSYAVSDGEASTSATLGLALAPVADAPALTGPQPRLIVGNVNVPYTVTKAQLLQGFTDGDGDALSPVNLACDHGTVTQNANGTWTITPHANYAGPIALSYGVSDGTFTTPAKLGLTLAVINPMELSAVAEGRGGFAIAGQSPDDASGLNVRSAGDVNGDGVADLMVSAPGAAVGTRLGAGRTWVIFGSTGGAFQQSAVDQLGTAGADALSDGGTAQTLVAGAGDDTLTATAASVLHGGAGNDRFVIDATMVQALQAPLGSGGNADRLARVDGGGGLDSIALSGAGLALDLTKVAGAAAGDTVNLADSAGTVGWTSAGTSTFSRATYAIWSHNTALATVYVASAVAVI</sequence>
<proteinExistence type="predicted"/>
<dbReference type="PROSITE" id="PS51470">
    <property type="entry name" value="FG_GAP"/>
    <property type="match status" value="1"/>
</dbReference>
<dbReference type="SUPFAM" id="SSF69318">
    <property type="entry name" value="Integrin alpha N-terminal domain"/>
    <property type="match status" value="1"/>
</dbReference>
<keyword evidence="2" id="KW-0677">Repeat</keyword>
<evidence type="ECO:0000256" key="2">
    <source>
        <dbReference type="ARBA" id="ARBA00022737"/>
    </source>
</evidence>
<feature type="domain" description="Cadherin" evidence="4">
    <location>
        <begin position="139"/>
        <end position="259"/>
    </location>
</feature>
<organism evidence="5 6">
    <name type="scientific">Azohydromonas lata</name>
    <dbReference type="NCBI Taxonomy" id="45677"/>
    <lineage>
        <taxon>Bacteria</taxon>
        <taxon>Pseudomonadati</taxon>
        <taxon>Pseudomonadota</taxon>
        <taxon>Betaproteobacteria</taxon>
        <taxon>Burkholderiales</taxon>
        <taxon>Sphaerotilaceae</taxon>
        <taxon>Azohydromonas</taxon>
    </lineage>
</organism>
<protein>
    <submittedName>
        <fullName evidence="5">Cadherin-like domain-containing protein</fullName>
    </submittedName>
</protein>
<keyword evidence="3" id="KW-0325">Glycoprotein</keyword>
<dbReference type="InterPro" id="IPR041690">
    <property type="entry name" value="Cadherin_5"/>
</dbReference>
<dbReference type="NCBIfam" id="TIGR01965">
    <property type="entry name" value="VCBS_repeat"/>
    <property type="match status" value="1"/>
</dbReference>
<dbReference type="InterPro" id="IPR011049">
    <property type="entry name" value="Serralysin-like_metalloprot_C"/>
</dbReference>
<evidence type="ECO:0000259" key="4">
    <source>
        <dbReference type="PROSITE" id="PS50268"/>
    </source>
</evidence>
<dbReference type="PROSITE" id="PS50268">
    <property type="entry name" value="CADHERIN_2"/>
    <property type="match status" value="1"/>
</dbReference>
<evidence type="ECO:0000256" key="3">
    <source>
        <dbReference type="ARBA" id="ARBA00023180"/>
    </source>
</evidence>
<dbReference type="EMBL" id="JAXOJX010000045">
    <property type="protein sequence ID" value="MDZ5459490.1"/>
    <property type="molecule type" value="Genomic_DNA"/>
</dbReference>
<evidence type="ECO:0000256" key="1">
    <source>
        <dbReference type="ARBA" id="ARBA00022729"/>
    </source>
</evidence>
<dbReference type="SUPFAM" id="SSF51120">
    <property type="entry name" value="beta-Roll"/>
    <property type="match status" value="1"/>
</dbReference>
<dbReference type="Pfam" id="PF01839">
    <property type="entry name" value="FG-GAP"/>
    <property type="match status" value="1"/>
</dbReference>
<comment type="caution">
    <text evidence="5">The sequence shown here is derived from an EMBL/GenBank/DDBJ whole genome shotgun (WGS) entry which is preliminary data.</text>
</comment>